<sequence length="141" mass="16618">MFERIHHIAILIGGVEREIDEYTAVFEDDFGMDRIRKVHFEDDHCEVALYSVGETIIEFTSPTGERGWHYEHLQEHGPGFFHIAFEVDDIERRRTELEELGYGFVDEIRDGIDWKITTLDYHDTPLPMQIVEDPRPVDERA</sequence>
<dbReference type="SUPFAM" id="SSF54593">
    <property type="entry name" value="Glyoxalase/Bleomycin resistance protein/Dihydroxybiphenyl dioxygenase"/>
    <property type="match status" value="1"/>
</dbReference>
<dbReference type="Proteomes" id="UP000728647">
    <property type="component" value="Unassembled WGS sequence"/>
</dbReference>
<proteinExistence type="predicted"/>
<dbReference type="PROSITE" id="PS51819">
    <property type="entry name" value="VOC"/>
    <property type="match status" value="1"/>
</dbReference>
<name>A0A8J8KDM0_9EURY</name>
<feature type="domain" description="VOC" evidence="1">
    <location>
        <begin position="4"/>
        <end position="133"/>
    </location>
</feature>
<gene>
    <name evidence="2" type="ORF">HT576_22075</name>
</gene>
<dbReference type="InterPro" id="IPR037523">
    <property type="entry name" value="VOC_core"/>
</dbReference>
<evidence type="ECO:0000313" key="3">
    <source>
        <dbReference type="Proteomes" id="UP000728647"/>
    </source>
</evidence>
<dbReference type="InterPro" id="IPR029068">
    <property type="entry name" value="Glyas_Bleomycin-R_OHBP_Dase"/>
</dbReference>
<accession>A0A8J8KDM0</accession>
<dbReference type="EMBL" id="JABURA010000003">
    <property type="protein sequence ID" value="NUB93670.1"/>
    <property type="molecule type" value="Genomic_DNA"/>
</dbReference>
<organism evidence="2 3">
    <name type="scientific">Haloterrigena gelatinilytica</name>
    <dbReference type="NCBI Taxonomy" id="2741724"/>
    <lineage>
        <taxon>Archaea</taxon>
        <taxon>Methanobacteriati</taxon>
        <taxon>Methanobacteriota</taxon>
        <taxon>Stenosarchaea group</taxon>
        <taxon>Halobacteria</taxon>
        <taxon>Halobacteriales</taxon>
        <taxon>Natrialbaceae</taxon>
        <taxon>Haloterrigena</taxon>
    </lineage>
</organism>
<protein>
    <submittedName>
        <fullName evidence="2">VOC family protein</fullName>
    </submittedName>
</protein>
<evidence type="ECO:0000313" key="2">
    <source>
        <dbReference type="EMBL" id="NUB93670.1"/>
    </source>
</evidence>
<evidence type="ECO:0000259" key="1">
    <source>
        <dbReference type="PROSITE" id="PS51819"/>
    </source>
</evidence>
<dbReference type="RefSeq" id="WP_174703325.1">
    <property type="nucleotide sequence ID" value="NZ_JABURA010000003.1"/>
</dbReference>
<comment type="caution">
    <text evidence="2">The sequence shown here is derived from an EMBL/GenBank/DDBJ whole genome shotgun (WGS) entry which is preliminary data.</text>
</comment>
<dbReference type="AlphaFoldDB" id="A0A8J8KDM0"/>
<reference evidence="2" key="1">
    <citation type="submission" date="2020-06" db="EMBL/GenBank/DDBJ databases">
        <title>Haloterrigena sp. nov., an extremely halophilic archaeon isolated from a saline sediment.</title>
        <authorList>
            <person name="Liu B.-B."/>
        </authorList>
    </citation>
    <scope>NUCLEOTIDE SEQUENCE</scope>
    <source>
        <strain evidence="2">SYSU A121-1</strain>
    </source>
</reference>
<dbReference type="OrthoDB" id="6161at2157"/>
<dbReference type="Gene3D" id="3.10.180.10">
    <property type="entry name" value="2,3-Dihydroxybiphenyl 1,2-Dioxygenase, domain 1"/>
    <property type="match status" value="1"/>
</dbReference>
<dbReference type="Pfam" id="PF13669">
    <property type="entry name" value="Glyoxalase_4"/>
    <property type="match status" value="1"/>
</dbReference>